<name>F7XKB6_METZD</name>
<protein>
    <submittedName>
        <fullName evidence="1">Uncharacterized protein</fullName>
    </submittedName>
</protein>
<dbReference type="PANTHER" id="PTHR34655">
    <property type="entry name" value="CONSERVED WITHIN P. AEROPHILUM"/>
    <property type="match status" value="1"/>
</dbReference>
<organism evidence="1 2">
    <name type="scientific">Methanosalsum zhilinae (strain DSM 4017 / NBRC 107636 / OCM 62 / WeN5)</name>
    <name type="common">Methanohalophilus zhilinae</name>
    <dbReference type="NCBI Taxonomy" id="679901"/>
    <lineage>
        <taxon>Archaea</taxon>
        <taxon>Methanobacteriati</taxon>
        <taxon>Methanobacteriota</taxon>
        <taxon>Stenosarchaea group</taxon>
        <taxon>Methanomicrobia</taxon>
        <taxon>Methanosarcinales</taxon>
        <taxon>Methanosarcinaceae</taxon>
        <taxon>Methanosalsum</taxon>
    </lineage>
</organism>
<dbReference type="STRING" id="679901.Mzhil_0721"/>
<dbReference type="SUPFAM" id="SSF75169">
    <property type="entry name" value="DsrEFH-like"/>
    <property type="match status" value="1"/>
</dbReference>
<dbReference type="Pfam" id="PF02635">
    <property type="entry name" value="DsrE"/>
    <property type="match status" value="1"/>
</dbReference>
<proteinExistence type="predicted"/>
<dbReference type="OrthoDB" id="144577at2157"/>
<accession>F7XKB6</accession>
<dbReference type="AlphaFoldDB" id="F7XKB6"/>
<dbReference type="EMBL" id="CP002101">
    <property type="protein sequence ID" value="AEH60587.1"/>
    <property type="molecule type" value="Genomic_DNA"/>
</dbReference>
<dbReference type="PANTHER" id="PTHR34655:SF2">
    <property type="entry name" value="PEROXIREDOXIN FAMILY PROTEIN"/>
    <property type="match status" value="1"/>
</dbReference>
<dbReference type="KEGG" id="mzh:Mzhil_0721"/>
<dbReference type="GeneID" id="10822333"/>
<gene>
    <name evidence="1" type="ordered locus">Mzhil_0721</name>
</gene>
<dbReference type="Proteomes" id="UP000006622">
    <property type="component" value="Chromosome"/>
</dbReference>
<keyword evidence="2" id="KW-1185">Reference proteome</keyword>
<dbReference type="HOGENOM" id="CLU_164495_0_0_2"/>
<evidence type="ECO:0000313" key="2">
    <source>
        <dbReference type="Proteomes" id="UP000006622"/>
    </source>
</evidence>
<dbReference type="InterPro" id="IPR003787">
    <property type="entry name" value="Sulphur_relay_DsrE/F-like"/>
</dbReference>
<dbReference type="Gene3D" id="3.40.1260.10">
    <property type="entry name" value="DsrEFH-like"/>
    <property type="match status" value="1"/>
</dbReference>
<sequence>MGKINKVLLVLKNMVYESTAPQEIIRFARYYRKMGLEVVVVLFGPMGVIFGKNNKYGSPAYDEKIIECIEMGVQFKCCDLAASMIGLKEEELIPGIKIVPSHELADLFLKYREEDQLILTL</sequence>
<dbReference type="RefSeq" id="WP_013898026.1">
    <property type="nucleotide sequence ID" value="NC_015676.1"/>
</dbReference>
<reference evidence="1" key="1">
    <citation type="submission" date="2010-07" db="EMBL/GenBank/DDBJ databases">
        <title>The complete genome of Methanosalsum zhilinae DSM 4017.</title>
        <authorList>
            <consortium name="US DOE Joint Genome Institute (JGI-PGF)"/>
            <person name="Lucas S."/>
            <person name="Copeland A."/>
            <person name="Lapidus A."/>
            <person name="Glavina del Rio T."/>
            <person name="Dalin E."/>
            <person name="Tice H."/>
            <person name="Bruce D."/>
            <person name="Goodwin L."/>
            <person name="Pitluck S."/>
            <person name="Kyrpides N."/>
            <person name="Mavromatis K."/>
            <person name="Ovchinnikova G."/>
            <person name="Daligault H."/>
            <person name="Detter J.C."/>
            <person name="Han C."/>
            <person name="Tapia R."/>
            <person name="Larimer F."/>
            <person name="Land M."/>
            <person name="Hauser L."/>
            <person name="Markowitz V."/>
            <person name="Cheng J.-F."/>
            <person name="Hugenholtz P."/>
            <person name="Woyke T."/>
            <person name="Wu D."/>
            <person name="Spring S."/>
            <person name="Schueler E."/>
            <person name="Brambilla E."/>
            <person name="Klenk H.-P."/>
            <person name="Eisen J.A."/>
        </authorList>
    </citation>
    <scope>NUCLEOTIDE SEQUENCE</scope>
    <source>
        <strain evidence="1">DSM 4017</strain>
    </source>
</reference>
<dbReference type="InterPro" id="IPR027396">
    <property type="entry name" value="DsrEFH-like"/>
</dbReference>
<evidence type="ECO:0000313" key="1">
    <source>
        <dbReference type="EMBL" id="AEH60587.1"/>
    </source>
</evidence>